<dbReference type="SUPFAM" id="SSF51120">
    <property type="entry name" value="beta-Roll"/>
    <property type="match status" value="1"/>
</dbReference>
<feature type="compositionally biased region" description="Polar residues" evidence="4">
    <location>
        <begin position="462"/>
        <end position="475"/>
    </location>
</feature>
<dbReference type="AlphaFoldDB" id="A0A0J8FVT1"/>
<dbReference type="PATRIC" id="fig|1674920.3.peg.3326"/>
<evidence type="ECO:0000256" key="3">
    <source>
        <dbReference type="ARBA" id="ARBA00022837"/>
    </source>
</evidence>
<comment type="subcellular location">
    <subcellularLocation>
        <location evidence="1">Secreted</location>
    </subcellularLocation>
</comment>
<name>A0A0J8FVT1_9PSED</name>
<dbReference type="STRING" id="1674920.ACR52_24525"/>
<dbReference type="Pfam" id="PF00353">
    <property type="entry name" value="HemolysinCabind"/>
    <property type="match status" value="3"/>
</dbReference>
<dbReference type="InterPro" id="IPR028208">
    <property type="entry name" value="Effector_pro_NleD-like"/>
</dbReference>
<evidence type="ECO:0000256" key="2">
    <source>
        <dbReference type="ARBA" id="ARBA00022525"/>
    </source>
</evidence>
<reference evidence="5 6" key="1">
    <citation type="submission" date="2015-06" db="EMBL/GenBank/DDBJ databases">
        <title>Draft genome sequence of an Antarctic Pseudomonas sp. strain KG01 with full potential for biotechnological applications.</title>
        <authorList>
            <person name="Pavlov M.S."/>
            <person name="Lira F."/>
            <person name="Martinez J.L."/>
            <person name="Marshall S.H."/>
        </authorList>
    </citation>
    <scope>NUCLEOTIDE SEQUENCE [LARGE SCALE GENOMIC DNA]</scope>
    <source>
        <strain evidence="5 6">KG01</strain>
    </source>
</reference>
<keyword evidence="6" id="KW-1185">Reference proteome</keyword>
<dbReference type="Gene3D" id="2.150.10.10">
    <property type="entry name" value="Serralysin-like metalloprotease, C-terminal"/>
    <property type="match status" value="2"/>
</dbReference>
<evidence type="ECO:0000313" key="5">
    <source>
        <dbReference type="EMBL" id="KMT52819.1"/>
    </source>
</evidence>
<keyword evidence="3" id="KW-0106">Calcium</keyword>
<dbReference type="Proteomes" id="UP000037551">
    <property type="component" value="Unassembled WGS sequence"/>
</dbReference>
<dbReference type="GO" id="GO:0005509">
    <property type="term" value="F:calcium ion binding"/>
    <property type="evidence" value="ECO:0007669"/>
    <property type="project" value="InterPro"/>
</dbReference>
<dbReference type="PANTHER" id="PTHR38340">
    <property type="entry name" value="S-LAYER PROTEIN"/>
    <property type="match status" value="1"/>
</dbReference>
<feature type="region of interest" description="Disordered" evidence="4">
    <location>
        <begin position="423"/>
        <end position="475"/>
    </location>
</feature>
<keyword evidence="2" id="KW-0964">Secreted</keyword>
<gene>
    <name evidence="5" type="ORF">ACR52_24525</name>
</gene>
<evidence type="ECO:0000256" key="1">
    <source>
        <dbReference type="ARBA" id="ARBA00004613"/>
    </source>
</evidence>
<comment type="caution">
    <text evidence="5">The sequence shown here is derived from an EMBL/GenBank/DDBJ whole genome shotgun (WGS) entry which is preliminary data.</text>
</comment>
<dbReference type="EMBL" id="LFMW01000021">
    <property type="protein sequence ID" value="KMT52819.1"/>
    <property type="molecule type" value="Genomic_DNA"/>
</dbReference>
<evidence type="ECO:0000313" key="6">
    <source>
        <dbReference type="Proteomes" id="UP000037551"/>
    </source>
</evidence>
<organism evidence="5 6">
    <name type="scientific">Pseudomonas fildesensis</name>
    <dbReference type="NCBI Taxonomy" id="1674920"/>
    <lineage>
        <taxon>Bacteria</taxon>
        <taxon>Pseudomonadati</taxon>
        <taxon>Pseudomonadota</taxon>
        <taxon>Gammaproteobacteria</taxon>
        <taxon>Pseudomonadales</taxon>
        <taxon>Pseudomonadaceae</taxon>
        <taxon>Pseudomonas</taxon>
    </lineage>
</organism>
<accession>A0A0J8FVT1</accession>
<dbReference type="InterPro" id="IPR050557">
    <property type="entry name" value="RTX_toxin/Mannuronan_C5-epim"/>
</dbReference>
<proteinExistence type="predicted"/>
<dbReference type="PRINTS" id="PR00313">
    <property type="entry name" value="CABNDNGRPT"/>
</dbReference>
<dbReference type="PANTHER" id="PTHR38340:SF1">
    <property type="entry name" value="S-LAYER PROTEIN"/>
    <property type="match status" value="1"/>
</dbReference>
<dbReference type="InterPro" id="IPR011049">
    <property type="entry name" value="Serralysin-like_metalloprot_C"/>
</dbReference>
<protein>
    <submittedName>
        <fullName evidence="5">Hemolysin-like protein</fullName>
    </submittedName>
</protein>
<dbReference type="Pfam" id="PF14891">
    <property type="entry name" value="Peptidase_M91"/>
    <property type="match status" value="1"/>
</dbReference>
<dbReference type="GO" id="GO:0005576">
    <property type="term" value="C:extracellular region"/>
    <property type="evidence" value="ECO:0007669"/>
    <property type="project" value="UniProtKB-SubCell"/>
</dbReference>
<evidence type="ECO:0000256" key="4">
    <source>
        <dbReference type="SAM" id="MobiDB-lite"/>
    </source>
</evidence>
<dbReference type="InterPro" id="IPR001343">
    <property type="entry name" value="Hemolysn_Ca-bd"/>
</dbReference>
<sequence length="475" mass="50803">MHPLHVNGDVKISREIVWDPSDPNDPEIMSSRLVVETGNNADDIHVRSWPGGKLQIFVNGTPYLFNAEEQQGPPQGLWIKTKGGNDRIKIDDDVKIRVDVDAGDGDDQVQAGGGRTRLYGQGGNDVLRLGSGLGYAEGGDGDDTLMGGSGNNVMYGNKGNDRIYAGAGAATKQSHLDGGDGNDRLYAGNGHTVMHGGNDDDQLIGHDRTTFYTGKGHDRIWQNKVGDRVFANASDHFDRTRGSTFTPVIPSSAGEQGFTISVSPQDSTDFKQRVADDFEFLRSSPTGQQALTQMDALAGVNGGKVTVEPISFGGTSYVFDSAELEELAAEAEGNIDESALGVIKNGVPGSRADRATIYYDPPSTLESMDRSNISVPVTGLFHEIAHAYNGATGTFLSGETQESFGPGKSGPVENFERQAIGLPNDAQPFDLDNDPSTPPSTINPKPFTENALNEEMGKPLRNSYTLDYSEQGNGQ</sequence>